<evidence type="ECO:0000256" key="1">
    <source>
        <dbReference type="SAM" id="MobiDB-lite"/>
    </source>
</evidence>
<gene>
    <name evidence="3" type="ORF">D0544_13965</name>
</gene>
<sequence length="98" mass="10922">MAQDFSESSHMESDNTDDQDLDMDMDMDNDLDLGMEALGRNQRSAESRTLESQRKLHEVLDQQIAEFLARGGTITQVESTLSADRPKKAGGDYGSRPI</sequence>
<organism evidence="3 4">
    <name type="scientific">Aestuariirhabdus litorea</name>
    <dbReference type="NCBI Taxonomy" id="2528527"/>
    <lineage>
        <taxon>Bacteria</taxon>
        <taxon>Pseudomonadati</taxon>
        <taxon>Pseudomonadota</taxon>
        <taxon>Gammaproteobacteria</taxon>
        <taxon>Oceanospirillales</taxon>
        <taxon>Aestuariirhabdaceae</taxon>
        <taxon>Aestuariirhabdus</taxon>
    </lineage>
</organism>
<reference evidence="3 4" key="2">
    <citation type="submission" date="2018-12" db="EMBL/GenBank/DDBJ databases">
        <title>Simiduia agarivorans gen. nov., sp. nov., a marine, agarolytic bacterium isolated from shallow coastal water from Keelung, Taiwan.</title>
        <authorList>
            <person name="Shieh W.Y."/>
        </authorList>
    </citation>
    <scope>NUCLEOTIDE SEQUENCE [LARGE SCALE GENOMIC DNA]</scope>
    <source>
        <strain evidence="3 4">GTF-13</strain>
    </source>
</reference>
<feature type="region of interest" description="Disordered" evidence="1">
    <location>
        <begin position="75"/>
        <end position="98"/>
    </location>
</feature>
<evidence type="ECO:0000313" key="4">
    <source>
        <dbReference type="Proteomes" id="UP000280792"/>
    </source>
</evidence>
<keyword evidence="4" id="KW-1185">Reference proteome</keyword>
<proteinExistence type="predicted"/>
<dbReference type="Proteomes" id="UP000280792">
    <property type="component" value="Unassembled WGS sequence"/>
</dbReference>
<evidence type="ECO:0000313" key="3">
    <source>
        <dbReference type="EMBL" id="RRJ82951.1"/>
    </source>
</evidence>
<dbReference type="InterPro" id="IPR049191">
    <property type="entry name" value="SutA_RBD"/>
</dbReference>
<name>A0A3P3VJM0_9GAMM</name>
<reference evidence="3 4" key="1">
    <citation type="submission" date="2018-08" db="EMBL/GenBank/DDBJ databases">
        <authorList>
            <person name="Khan S.A."/>
        </authorList>
    </citation>
    <scope>NUCLEOTIDE SEQUENCE [LARGE SCALE GENOMIC DNA]</scope>
    <source>
        <strain evidence="3 4">GTF-13</strain>
    </source>
</reference>
<dbReference type="EMBL" id="QWEZ01000002">
    <property type="protein sequence ID" value="RRJ82951.1"/>
    <property type="molecule type" value="Genomic_DNA"/>
</dbReference>
<comment type="caution">
    <text evidence="3">The sequence shown here is derived from an EMBL/GenBank/DDBJ whole genome shotgun (WGS) entry which is preliminary data.</text>
</comment>
<feature type="compositionally biased region" description="Basic and acidic residues" evidence="1">
    <location>
        <begin position="43"/>
        <end position="52"/>
    </location>
</feature>
<evidence type="ECO:0000259" key="2">
    <source>
        <dbReference type="Pfam" id="PF20661"/>
    </source>
</evidence>
<dbReference type="Pfam" id="PF20661">
    <property type="entry name" value="SutA-RBD"/>
    <property type="match status" value="1"/>
</dbReference>
<feature type="compositionally biased region" description="Acidic residues" evidence="1">
    <location>
        <begin position="14"/>
        <end position="33"/>
    </location>
</feature>
<protein>
    <recommendedName>
        <fullName evidence="2">Transcriptional regulator SutA RNAP-binding domain-containing protein</fullName>
    </recommendedName>
</protein>
<feature type="domain" description="Transcriptional regulator SutA RNAP-binding" evidence="2">
    <location>
        <begin position="52"/>
        <end position="84"/>
    </location>
</feature>
<feature type="region of interest" description="Disordered" evidence="1">
    <location>
        <begin position="1"/>
        <end position="52"/>
    </location>
</feature>
<dbReference type="AlphaFoldDB" id="A0A3P3VJM0"/>
<dbReference type="RefSeq" id="WP_125017173.1">
    <property type="nucleotide sequence ID" value="NZ_QWEZ01000002.1"/>
</dbReference>
<accession>A0A3P3VJM0</accession>